<dbReference type="Pfam" id="PF00557">
    <property type="entry name" value="Peptidase_M24"/>
    <property type="match status" value="1"/>
</dbReference>
<dbReference type="SUPFAM" id="SSF53092">
    <property type="entry name" value="Creatinase/prolidase N-terminal domain"/>
    <property type="match status" value="1"/>
</dbReference>
<evidence type="ECO:0000259" key="4">
    <source>
        <dbReference type="Pfam" id="PF00557"/>
    </source>
</evidence>
<dbReference type="Gene3D" id="3.40.350.10">
    <property type="entry name" value="Creatinase/prolidase N-terminal domain"/>
    <property type="match status" value="2"/>
</dbReference>
<organism evidence="7 8">
    <name type="scientific">Devosia insulae DS-56</name>
    <dbReference type="NCBI Taxonomy" id="1116389"/>
    <lineage>
        <taxon>Bacteria</taxon>
        <taxon>Pseudomonadati</taxon>
        <taxon>Pseudomonadota</taxon>
        <taxon>Alphaproteobacteria</taxon>
        <taxon>Hyphomicrobiales</taxon>
        <taxon>Devosiaceae</taxon>
        <taxon>Devosia</taxon>
    </lineage>
</organism>
<evidence type="ECO:0000256" key="1">
    <source>
        <dbReference type="ARBA" id="ARBA00008766"/>
    </source>
</evidence>
<evidence type="ECO:0000313" key="8">
    <source>
        <dbReference type="Proteomes" id="UP000095463"/>
    </source>
</evidence>
<comment type="similarity">
    <text evidence="1">Belongs to the peptidase M24B family.</text>
</comment>
<dbReference type="Pfam" id="PF01321">
    <property type="entry name" value="Creatinase_N"/>
    <property type="match status" value="1"/>
</dbReference>
<dbReference type="Pfam" id="PF16189">
    <property type="entry name" value="Creatinase_N_2"/>
    <property type="match status" value="1"/>
</dbReference>
<keyword evidence="7" id="KW-0645">Protease</keyword>
<comment type="caution">
    <text evidence="7">The sequence shown here is derived from an EMBL/GenBank/DDBJ whole genome shotgun (WGS) entry which is preliminary data.</text>
</comment>
<reference evidence="7 8" key="1">
    <citation type="journal article" date="2015" name="Genome Announc.">
        <title>Genome Assemblies of Three Soil-Associated Devosia species: D. insulae, D. limi, and D. soli.</title>
        <authorList>
            <person name="Hassan Y.I."/>
            <person name="Lepp D."/>
            <person name="Zhou T."/>
        </authorList>
    </citation>
    <scope>NUCLEOTIDE SEQUENCE [LARGE SCALE GENOMIC DNA]</scope>
    <source>
        <strain evidence="7 8">DS-56</strain>
    </source>
</reference>
<dbReference type="Gene3D" id="3.90.230.10">
    <property type="entry name" value="Creatinase/methionine aminopeptidase superfamily"/>
    <property type="match status" value="1"/>
</dbReference>
<dbReference type="EMBL" id="LAJE02000399">
    <property type="protein sequence ID" value="OEO28122.1"/>
    <property type="molecule type" value="Genomic_DNA"/>
</dbReference>
<keyword evidence="8" id="KW-1185">Reference proteome</keyword>
<evidence type="ECO:0000313" key="7">
    <source>
        <dbReference type="EMBL" id="OEO28122.1"/>
    </source>
</evidence>
<dbReference type="FunFam" id="3.90.230.10:FF:000009">
    <property type="entry name" value="xaa-Pro aminopeptidase 2"/>
    <property type="match status" value="1"/>
</dbReference>
<dbReference type="SUPFAM" id="SSF55920">
    <property type="entry name" value="Creatinase/aminopeptidase"/>
    <property type="match status" value="1"/>
</dbReference>
<protein>
    <submittedName>
        <fullName evidence="7">X-Pro aminopeptidase</fullName>
    </submittedName>
</protein>
<dbReference type="InterPro" id="IPR000587">
    <property type="entry name" value="Creatinase_N"/>
</dbReference>
<dbReference type="Proteomes" id="UP000095463">
    <property type="component" value="Unassembled WGS sequence"/>
</dbReference>
<sequence>MNRLEALRAHLGALGIDGVIVPRFDAHQGEYCAPHDERLRYLTGFTGSAGVALVTADSAVIFVDGRYQVQVRQEVDLEAFEISHFYDFPLERWLGEKLHGGQLTLPRNRRIGFNPMLIPSDLHQRLVAAMQQAGGELVPLDADPIDAIWPDQPEPPTGRISSFANAGETALSKRRRIGARLAELGADFLVETQPDNIAWLLNVRGSDVKYTPLPQSFLLLDKSGDTEWFVDERKLPNDREAYELEAVTTRSPADLLAGIAARSGGKRALVDPRFASVAAALAVSGAGGTVLSETSPITVAKAIKNSTELDGFRASHVSDGVALTEFLSWLHEHVAVREASGNAITELEAEDKLLEFRSRGEGFVEPSFRSISASAANAVMCHYASSEATNAPLTTQGVYLIDSGGQYLTGTTDVTRTTAFAPVSDEVRRTYTAVLKGFVALMTAQFPVTARGHHLDALARRPLWDLGLDYDHGTGHGVGHFLSVHEHPQRFGKVVNNYEFAPGVIMTIEPGYYREGEFGLRVENQVETVAAAPGFLRFETLTLAPIDLALAEVSALTGEEVAWIDGYHARVREALSDKLSPSARAWLERMTAAISQ</sequence>
<proteinExistence type="inferred from homology"/>
<feature type="domain" description="Creatinase N-terminal" evidence="5">
    <location>
        <begin position="3"/>
        <end position="142"/>
    </location>
</feature>
<dbReference type="InterPro" id="IPR036005">
    <property type="entry name" value="Creatinase/aminopeptidase-like"/>
</dbReference>
<feature type="domain" description="Peptidase M24 C-terminal" evidence="6">
    <location>
        <begin position="534"/>
        <end position="594"/>
    </location>
</feature>
<dbReference type="InterPro" id="IPR000994">
    <property type="entry name" value="Pept_M24"/>
</dbReference>
<dbReference type="AlphaFoldDB" id="A0A1E5XHQ7"/>
<evidence type="ECO:0000256" key="3">
    <source>
        <dbReference type="ARBA" id="ARBA00022801"/>
    </source>
</evidence>
<evidence type="ECO:0000256" key="2">
    <source>
        <dbReference type="ARBA" id="ARBA00022723"/>
    </source>
</evidence>
<dbReference type="GO" id="GO:0070006">
    <property type="term" value="F:metalloaminopeptidase activity"/>
    <property type="evidence" value="ECO:0007669"/>
    <property type="project" value="InterPro"/>
</dbReference>
<accession>A0A1E5XHQ7</accession>
<dbReference type="CDD" id="cd01085">
    <property type="entry name" value="APP"/>
    <property type="match status" value="1"/>
</dbReference>
<dbReference type="GO" id="GO:0046872">
    <property type="term" value="F:metal ion binding"/>
    <property type="evidence" value="ECO:0007669"/>
    <property type="project" value="UniProtKB-KW"/>
</dbReference>
<keyword evidence="2" id="KW-0479">Metal-binding</keyword>
<dbReference type="InterPro" id="IPR032416">
    <property type="entry name" value="Peptidase_M24_C"/>
</dbReference>
<dbReference type="Pfam" id="PF16188">
    <property type="entry name" value="Peptidase_M24_C"/>
    <property type="match status" value="1"/>
</dbReference>
<dbReference type="InterPro" id="IPR050422">
    <property type="entry name" value="X-Pro_aminopeptidase_P"/>
</dbReference>
<dbReference type="RefSeq" id="WP_069912563.1">
    <property type="nucleotide sequence ID" value="NZ_LAJE02000399.1"/>
</dbReference>
<dbReference type="InterPro" id="IPR029149">
    <property type="entry name" value="Creatin/AminoP/Spt16_N"/>
</dbReference>
<dbReference type="GO" id="GO:0005737">
    <property type="term" value="C:cytoplasm"/>
    <property type="evidence" value="ECO:0007669"/>
    <property type="project" value="UniProtKB-ARBA"/>
</dbReference>
<feature type="domain" description="Peptidase M24" evidence="4">
    <location>
        <begin position="312"/>
        <end position="526"/>
    </location>
</feature>
<dbReference type="OrthoDB" id="9806388at2"/>
<evidence type="ECO:0000259" key="6">
    <source>
        <dbReference type="Pfam" id="PF16188"/>
    </source>
</evidence>
<dbReference type="InterPro" id="IPR033740">
    <property type="entry name" value="Pept_M24B"/>
</dbReference>
<name>A0A1E5XHQ7_9HYPH</name>
<keyword evidence="3" id="KW-0378">Hydrolase</keyword>
<dbReference type="PANTHER" id="PTHR43763:SF6">
    <property type="entry name" value="XAA-PRO AMINOPEPTIDASE 1"/>
    <property type="match status" value="1"/>
</dbReference>
<keyword evidence="7" id="KW-0031">Aminopeptidase</keyword>
<gene>
    <name evidence="7" type="ORF">VW23_006360</name>
</gene>
<dbReference type="PANTHER" id="PTHR43763">
    <property type="entry name" value="XAA-PRO AMINOPEPTIDASE 1"/>
    <property type="match status" value="1"/>
</dbReference>
<evidence type="ECO:0000259" key="5">
    <source>
        <dbReference type="Pfam" id="PF01321"/>
    </source>
</evidence>